<feature type="domain" description="RadC-like JAB" evidence="2">
    <location>
        <begin position="3"/>
        <end position="98"/>
    </location>
</feature>
<keyword evidence="1" id="KW-0645">Protease</keyword>
<dbReference type="InterPro" id="IPR001405">
    <property type="entry name" value="UPF0758"/>
</dbReference>
<keyword evidence="1" id="KW-0378">Hydrolase</keyword>
<dbReference type="GO" id="GO:0008237">
    <property type="term" value="F:metallopeptidase activity"/>
    <property type="evidence" value="ECO:0007669"/>
    <property type="project" value="UniProtKB-KW"/>
</dbReference>
<gene>
    <name evidence="3" type="primary">ykfG_1</name>
    <name evidence="3" type="ORF">NCTC12965_05202</name>
</gene>
<dbReference type="PANTHER" id="PTHR30471">
    <property type="entry name" value="DNA REPAIR PROTEIN RADC"/>
    <property type="match status" value="1"/>
</dbReference>
<organism evidence="3">
    <name type="scientific">Serratia fonticola</name>
    <dbReference type="NCBI Taxonomy" id="47917"/>
    <lineage>
        <taxon>Bacteria</taxon>
        <taxon>Pseudomonadati</taxon>
        <taxon>Pseudomonadota</taxon>
        <taxon>Gammaproteobacteria</taxon>
        <taxon>Enterobacterales</taxon>
        <taxon>Yersiniaceae</taxon>
        <taxon>Serratia</taxon>
    </lineage>
</organism>
<dbReference type="PANTHER" id="PTHR30471:SF3">
    <property type="entry name" value="UPF0758 PROTEIN YEES-RELATED"/>
    <property type="match status" value="1"/>
</dbReference>
<dbReference type="Gene3D" id="3.40.140.10">
    <property type="entry name" value="Cytidine Deaminase, domain 2"/>
    <property type="match status" value="1"/>
</dbReference>
<evidence type="ECO:0000313" key="3">
    <source>
        <dbReference type="EMBL" id="VTR45169.1"/>
    </source>
</evidence>
<proteinExistence type="predicted"/>
<dbReference type="InterPro" id="IPR025657">
    <property type="entry name" value="RadC_JAB"/>
</dbReference>
<dbReference type="AlphaFoldDB" id="A0A4U9VI79"/>
<keyword evidence="1" id="KW-0482">Metalloprotease</keyword>
<dbReference type="EMBL" id="CABEEZ010000113">
    <property type="protein sequence ID" value="VTR45169.1"/>
    <property type="molecule type" value="Genomic_DNA"/>
</dbReference>
<evidence type="ECO:0000256" key="1">
    <source>
        <dbReference type="ARBA" id="ARBA00023049"/>
    </source>
</evidence>
<dbReference type="Pfam" id="PF04002">
    <property type="entry name" value="RadC"/>
    <property type="match status" value="1"/>
</dbReference>
<evidence type="ECO:0000259" key="2">
    <source>
        <dbReference type="Pfam" id="PF04002"/>
    </source>
</evidence>
<name>A0A4U9VI79_SERFO</name>
<sequence>MGHEAFMVLFLDNQYRLIACETVSIVTINQAPVYTREIMKTALSHNGASVALEKTTPYPSMVNRITQYLQDALSLVEVRTSDLIVLGRSESMSYAERGCFEMD</sequence>
<accession>A0A4U9VI79</accession>
<protein>
    <submittedName>
        <fullName evidence="3">DNA repair protein RadC</fullName>
    </submittedName>
</protein>
<reference evidence="3" key="1">
    <citation type="submission" date="2019-05" db="EMBL/GenBank/DDBJ databases">
        <authorList>
            <consortium name="Pathogen Informatics"/>
        </authorList>
    </citation>
    <scope>NUCLEOTIDE SEQUENCE [LARGE SCALE GENOMIC DNA]</scope>
    <source>
        <strain evidence="3">NCTC12965</strain>
    </source>
</reference>